<dbReference type="Proteomes" id="UP000318681">
    <property type="component" value="Unassembled WGS sequence"/>
</dbReference>
<organism evidence="1 2">
    <name type="scientific">Alterirhizorhabdus solaris</name>
    <dbReference type="NCBI Taxonomy" id="2529389"/>
    <lineage>
        <taxon>Bacteria</taxon>
        <taxon>Pseudomonadati</taxon>
        <taxon>Pseudomonadota</taxon>
        <taxon>Alphaproteobacteria</taxon>
        <taxon>Sphingomonadales</taxon>
        <taxon>Rhizorhabdaceae</taxon>
        <taxon>Alterirhizorhabdus</taxon>
    </lineage>
</organism>
<dbReference type="RefSeq" id="WP_145151287.1">
    <property type="nucleotide sequence ID" value="NZ_VNIM01000038.1"/>
</dbReference>
<name>A0A558R3X5_9SPHN</name>
<proteinExistence type="predicted"/>
<reference evidence="1 2" key="1">
    <citation type="submission" date="2019-07" db="EMBL/GenBank/DDBJ databases">
        <title>Sphingomonas solaris sp. nov., isolated from a solar panel from Boston, Massachusetts.</title>
        <authorList>
            <person name="Tanner K."/>
            <person name="Pascual J."/>
            <person name="Mancuso C."/>
            <person name="Pereto J."/>
            <person name="Khalil A."/>
            <person name="Vilanova C."/>
        </authorList>
    </citation>
    <scope>NUCLEOTIDE SEQUENCE [LARGE SCALE GENOMIC DNA]</scope>
    <source>
        <strain evidence="1 2">R4DWN</strain>
    </source>
</reference>
<keyword evidence="2" id="KW-1185">Reference proteome</keyword>
<evidence type="ECO:0000313" key="1">
    <source>
        <dbReference type="EMBL" id="TVV74094.1"/>
    </source>
</evidence>
<dbReference type="AlphaFoldDB" id="A0A558R3X5"/>
<dbReference type="EMBL" id="VNIM01000038">
    <property type="protein sequence ID" value="TVV74094.1"/>
    <property type="molecule type" value="Genomic_DNA"/>
</dbReference>
<sequence>MEVRVLFWAPLSVKAGHHWCGRIAVSHNCGFQRALAALDMDDIVVYGDAIDQQPDISFAQGRVVALQMLADRLAKPGNGVCVDSA</sequence>
<accession>A0A558R3X5</accession>
<gene>
    <name evidence="1" type="ORF">FOY91_10715</name>
</gene>
<evidence type="ECO:0000313" key="2">
    <source>
        <dbReference type="Proteomes" id="UP000318681"/>
    </source>
</evidence>
<comment type="caution">
    <text evidence="1">The sequence shown here is derived from an EMBL/GenBank/DDBJ whole genome shotgun (WGS) entry which is preliminary data.</text>
</comment>
<protein>
    <submittedName>
        <fullName evidence="1">Uncharacterized protein</fullName>
    </submittedName>
</protein>